<comment type="caution">
    <text evidence="2">The sequence shown here is derived from an EMBL/GenBank/DDBJ whole genome shotgun (WGS) entry which is preliminary data.</text>
</comment>
<dbReference type="InterPro" id="IPR029063">
    <property type="entry name" value="SAM-dependent_MTases_sf"/>
</dbReference>
<dbReference type="Pfam" id="PF13649">
    <property type="entry name" value="Methyltransf_25"/>
    <property type="match status" value="1"/>
</dbReference>
<dbReference type="GO" id="GO:0008168">
    <property type="term" value="F:methyltransferase activity"/>
    <property type="evidence" value="ECO:0007669"/>
    <property type="project" value="UniProtKB-KW"/>
</dbReference>
<dbReference type="InterPro" id="IPR041698">
    <property type="entry name" value="Methyltransf_25"/>
</dbReference>
<evidence type="ECO:0000313" key="2">
    <source>
        <dbReference type="EMBL" id="TCK75361.1"/>
    </source>
</evidence>
<reference evidence="2 3" key="1">
    <citation type="submission" date="2019-03" db="EMBL/GenBank/DDBJ databases">
        <title>Genomic Encyclopedia of Type Strains, Phase IV (KMG-IV): sequencing the most valuable type-strain genomes for metagenomic binning, comparative biology and taxonomic classification.</title>
        <authorList>
            <person name="Goeker M."/>
        </authorList>
    </citation>
    <scope>NUCLEOTIDE SEQUENCE [LARGE SCALE GENOMIC DNA]</scope>
    <source>
        <strain evidence="2 3">DSM 103428</strain>
    </source>
</reference>
<name>A0A4V2PVV6_9BACT</name>
<dbReference type="Proteomes" id="UP000295210">
    <property type="component" value="Unassembled WGS sequence"/>
</dbReference>
<dbReference type="GO" id="GO:0032259">
    <property type="term" value="P:methylation"/>
    <property type="evidence" value="ECO:0007669"/>
    <property type="project" value="UniProtKB-KW"/>
</dbReference>
<sequence>MSPRLNFDRIARPYRWLEYLSFGPLLERCRFYRLDAAKGCTQALVLGDGDGRFLAKLLASHTNLHAEAADISPAMLKLLQRRVARIDAVQRLRLQCVDIRNFTPEGHFDFIATHFFLDCLSADEIAALIKRLEPAVEPGAVWIISEFALPHSGLVKWPARIIVRSLYRAFGLLTGLEVRALPPHAHLLRASAFERIDSRAWLGGLLISELWRKMESGNSRPSLAVPPA</sequence>
<keyword evidence="2" id="KW-0830">Ubiquinone</keyword>
<proteinExistence type="predicted"/>
<dbReference type="RefSeq" id="WP_131991058.1">
    <property type="nucleotide sequence ID" value="NZ_SMGK01000001.1"/>
</dbReference>
<evidence type="ECO:0000313" key="3">
    <source>
        <dbReference type="Proteomes" id="UP000295210"/>
    </source>
</evidence>
<keyword evidence="3" id="KW-1185">Reference proteome</keyword>
<dbReference type="SUPFAM" id="SSF53335">
    <property type="entry name" value="S-adenosyl-L-methionine-dependent methyltransferases"/>
    <property type="match status" value="1"/>
</dbReference>
<accession>A0A4V2PVV6</accession>
<feature type="domain" description="Methyltransferase" evidence="1">
    <location>
        <begin position="44"/>
        <end position="139"/>
    </location>
</feature>
<keyword evidence="2" id="KW-0808">Transferase</keyword>
<dbReference type="AlphaFoldDB" id="A0A4V2PVV6"/>
<protein>
    <submittedName>
        <fullName evidence="2">Ubiquinone/menaquinone biosynthesis C-methylase UbiE</fullName>
    </submittedName>
</protein>
<evidence type="ECO:0000259" key="1">
    <source>
        <dbReference type="Pfam" id="PF13649"/>
    </source>
</evidence>
<dbReference type="OrthoDB" id="117239at2"/>
<gene>
    <name evidence="2" type="ORF">C7378_0344</name>
</gene>
<dbReference type="CDD" id="cd02440">
    <property type="entry name" value="AdoMet_MTases"/>
    <property type="match status" value="1"/>
</dbReference>
<dbReference type="Gene3D" id="3.40.50.150">
    <property type="entry name" value="Vaccinia Virus protein VP39"/>
    <property type="match status" value="1"/>
</dbReference>
<organism evidence="2 3">
    <name type="scientific">Acidipila rosea</name>
    <dbReference type="NCBI Taxonomy" id="768535"/>
    <lineage>
        <taxon>Bacteria</taxon>
        <taxon>Pseudomonadati</taxon>
        <taxon>Acidobacteriota</taxon>
        <taxon>Terriglobia</taxon>
        <taxon>Terriglobales</taxon>
        <taxon>Acidobacteriaceae</taxon>
        <taxon>Acidipila</taxon>
    </lineage>
</organism>
<dbReference type="EMBL" id="SMGK01000001">
    <property type="protein sequence ID" value="TCK75361.1"/>
    <property type="molecule type" value="Genomic_DNA"/>
</dbReference>
<keyword evidence="2" id="KW-0489">Methyltransferase</keyword>